<accession>A0ABY4CD10</accession>
<dbReference type="RefSeq" id="WP_243540675.1">
    <property type="nucleotide sequence ID" value="NZ_CP093442.1"/>
</dbReference>
<dbReference type="Proteomes" id="UP000830116">
    <property type="component" value="Chromosome"/>
</dbReference>
<protein>
    <submittedName>
        <fullName evidence="1">Uncharacterized protein</fullName>
    </submittedName>
</protein>
<reference evidence="1" key="1">
    <citation type="submission" date="2022-03" db="EMBL/GenBank/DDBJ databases">
        <title>Genome Identification and Characterization of new species Bdellovibrio reynosense LBG001 sp. nov. from a Mexico soil sample.</title>
        <authorList>
            <person name="Camilli A."/>
            <person name="Ajao Y."/>
            <person name="Guo X."/>
        </authorList>
    </citation>
    <scope>NUCLEOTIDE SEQUENCE</scope>
    <source>
        <strain evidence="1">LBG001</strain>
    </source>
</reference>
<evidence type="ECO:0000313" key="2">
    <source>
        <dbReference type="Proteomes" id="UP000830116"/>
    </source>
</evidence>
<proteinExistence type="predicted"/>
<name>A0ABY4CD10_9BACT</name>
<evidence type="ECO:0000313" key="1">
    <source>
        <dbReference type="EMBL" id="UOF02856.1"/>
    </source>
</evidence>
<keyword evidence="2" id="KW-1185">Reference proteome</keyword>
<dbReference type="EMBL" id="CP093442">
    <property type="protein sequence ID" value="UOF02856.1"/>
    <property type="molecule type" value="Genomic_DNA"/>
</dbReference>
<sequence length="299" mass="34474">MSDSPLKGQLELGINRAPEKDRNFDRGGRSFYFFDFDDNIAFLTTPLILFHKKDRSEVKISSGDFAQYHQTIGISGLYADYEMDFCDVTGTFRNFRDHDISEVEKLSGRQQIFVQDVAGALGFADFQWKGPSWECFYHAAFNQRPLSVITARGHHPNTLKDGIRVFVQKKVLPLEPNYLSIYPVSHKETRIALGDAELKEGTAELKQRAIRASVEKAIELYGFNAHHRFGMSDDDPKNIQLILEEMTRLKTRFPEMSFFMIETQHGNFIKHEVKHNGLHGDRVENLSQLSFFEEDRQKS</sequence>
<gene>
    <name evidence="1" type="ORF">MNR06_07805</name>
</gene>
<organism evidence="1 2">
    <name type="scientific">Bdellovibrio reynosensis</name>
    <dbReference type="NCBI Taxonomy" id="2835041"/>
    <lineage>
        <taxon>Bacteria</taxon>
        <taxon>Pseudomonadati</taxon>
        <taxon>Bdellovibrionota</taxon>
        <taxon>Bdellovibrionia</taxon>
        <taxon>Bdellovibrionales</taxon>
        <taxon>Pseudobdellovibrionaceae</taxon>
        <taxon>Bdellovibrio</taxon>
    </lineage>
</organism>